<name>A0A328U2U2_9BACL</name>
<evidence type="ECO:0000313" key="2">
    <source>
        <dbReference type="Proteomes" id="UP000249260"/>
    </source>
</evidence>
<dbReference type="Proteomes" id="UP000249260">
    <property type="component" value="Unassembled WGS sequence"/>
</dbReference>
<proteinExistence type="predicted"/>
<comment type="caution">
    <text evidence="1">The sequence shown here is derived from an EMBL/GenBank/DDBJ whole genome shotgun (WGS) entry which is preliminary data.</text>
</comment>
<reference evidence="1 2" key="1">
    <citation type="submission" date="2018-06" db="EMBL/GenBank/DDBJ databases">
        <title>Paenibacillus montanisoli sp. nov., isolated from mountain area soil.</title>
        <authorList>
            <person name="Wu M."/>
        </authorList>
    </citation>
    <scope>NUCLEOTIDE SEQUENCE [LARGE SCALE GENOMIC DNA]</scope>
    <source>
        <strain evidence="1 2">RA17</strain>
    </source>
</reference>
<keyword evidence="2" id="KW-1185">Reference proteome</keyword>
<dbReference type="InterPro" id="IPR006311">
    <property type="entry name" value="TAT_signal"/>
</dbReference>
<dbReference type="AlphaFoldDB" id="A0A328U2U2"/>
<organism evidence="1 2">
    <name type="scientific">Paenibacillus montanisoli</name>
    <dbReference type="NCBI Taxonomy" id="2081970"/>
    <lineage>
        <taxon>Bacteria</taxon>
        <taxon>Bacillati</taxon>
        <taxon>Bacillota</taxon>
        <taxon>Bacilli</taxon>
        <taxon>Bacillales</taxon>
        <taxon>Paenibacillaceae</taxon>
        <taxon>Paenibacillus</taxon>
    </lineage>
</organism>
<protein>
    <submittedName>
        <fullName evidence="1">Uncharacterized protein</fullName>
    </submittedName>
</protein>
<dbReference type="EMBL" id="QLUW01000002">
    <property type="protein sequence ID" value="RAP76392.1"/>
    <property type="molecule type" value="Genomic_DNA"/>
</dbReference>
<dbReference type="OrthoDB" id="2679301at2"/>
<accession>A0A328U2U2</accession>
<gene>
    <name evidence="1" type="ORF">DL346_13445</name>
</gene>
<evidence type="ECO:0000313" key="1">
    <source>
        <dbReference type="EMBL" id="RAP76392.1"/>
    </source>
</evidence>
<dbReference type="RefSeq" id="WP_112882612.1">
    <property type="nucleotide sequence ID" value="NZ_QLUW01000002.1"/>
</dbReference>
<dbReference type="PROSITE" id="PS51318">
    <property type="entry name" value="TAT"/>
    <property type="match status" value="1"/>
</dbReference>
<sequence length="176" mass="19995">MSQRRRLLYACAVTLVVAVLLSVLPLTDARMKQKGDVSVFHPVPVKRLTSDVIVDSMLGLQLQLDVKRVVWKGSVLSVDLSTAKYGNAVEEWMTDLQRLLEFAFVHTDNVTRVLVRFVTPVELKNGEERPVNRLLAAVDIRRSDPWLSTELSNLSAAEPFIDEKWRQRLRLSVSQL</sequence>